<evidence type="ECO:0000313" key="2">
    <source>
        <dbReference type="Proteomes" id="UP001140560"/>
    </source>
</evidence>
<dbReference type="AlphaFoldDB" id="A0A9W8Y7Y5"/>
<sequence>MGSFQDSKRSDVVVAHSPTITSIETHTMGKSLFKYLHMKVHPDIQNADWEAIVVKGHHSRLAPSRVASIEKRDKPFNWQRPTTSYNEKGRILELLVFPGEDYVQHYAAIVATYLSLTGKNPSIVTYQLPTPAQCMKPLLQSNLKPMSDVDIVILGYVDGLRRFTSGTWQGGGDDELFSWQVLTLPNGTTVAFLGCRICFWGDIGGNVVRALQSINKAKCVIYVGKLGSLRPEDRPNSVLATGNSSMAKGSIVTWKNPLEDAVDESSMVERGVHYSLPSVLQETHAWLEDHKRSFHWVDPEIGQMAKASLEGGTRFGYLHIVSDNLAEKYEYDLSNERARQVLDDRERLLKEIEVILGVFFDSWDRCTVDPICADSVSQGCFT</sequence>
<dbReference type="EMBL" id="JAPEUY010000009">
    <property type="protein sequence ID" value="KAJ4369707.1"/>
    <property type="molecule type" value="Genomic_DNA"/>
</dbReference>
<keyword evidence="2" id="KW-1185">Reference proteome</keyword>
<name>A0A9W8Y7Y5_9PLEO</name>
<organism evidence="1 2">
    <name type="scientific">Neocucurbitaria cava</name>
    <dbReference type="NCBI Taxonomy" id="798079"/>
    <lineage>
        <taxon>Eukaryota</taxon>
        <taxon>Fungi</taxon>
        <taxon>Dikarya</taxon>
        <taxon>Ascomycota</taxon>
        <taxon>Pezizomycotina</taxon>
        <taxon>Dothideomycetes</taxon>
        <taxon>Pleosporomycetidae</taxon>
        <taxon>Pleosporales</taxon>
        <taxon>Pleosporineae</taxon>
        <taxon>Cucurbitariaceae</taxon>
        <taxon>Neocucurbitaria</taxon>
    </lineage>
</organism>
<evidence type="ECO:0000313" key="1">
    <source>
        <dbReference type="EMBL" id="KAJ4369707.1"/>
    </source>
</evidence>
<proteinExistence type="predicted"/>
<gene>
    <name evidence="1" type="ORF">N0V83_005470</name>
</gene>
<protein>
    <submittedName>
        <fullName evidence="1">Uncharacterized protein</fullName>
    </submittedName>
</protein>
<dbReference type="Proteomes" id="UP001140560">
    <property type="component" value="Unassembled WGS sequence"/>
</dbReference>
<reference evidence="1" key="1">
    <citation type="submission" date="2022-10" db="EMBL/GenBank/DDBJ databases">
        <title>Tapping the CABI collections for fungal endophytes: first genome assemblies for Collariella, Neodidymelliopsis, Ascochyta clinopodiicola, Didymella pomorum, Didymosphaeria variabile, Neocosmospora piperis and Neocucurbitaria cava.</title>
        <authorList>
            <person name="Hill R."/>
        </authorList>
    </citation>
    <scope>NUCLEOTIDE SEQUENCE</scope>
    <source>
        <strain evidence="1">IMI 356814</strain>
    </source>
</reference>
<comment type="caution">
    <text evidence="1">The sequence shown here is derived from an EMBL/GenBank/DDBJ whole genome shotgun (WGS) entry which is preliminary data.</text>
</comment>
<accession>A0A9W8Y7Y5</accession>
<dbReference type="OrthoDB" id="3503419at2759"/>